<dbReference type="STRING" id="742152.A0A2H3JQT4"/>
<dbReference type="CDD" id="cd09271">
    <property type="entry name" value="RNase_H2-C"/>
    <property type="match status" value="1"/>
</dbReference>
<dbReference type="Proteomes" id="UP000218811">
    <property type="component" value="Unassembled WGS sequence"/>
</dbReference>
<protein>
    <submittedName>
        <fullName evidence="2">Uncharacterized protein</fullName>
    </submittedName>
</protein>
<dbReference type="EMBL" id="KB468157">
    <property type="protein sequence ID" value="PCH44520.1"/>
    <property type="molecule type" value="Genomic_DNA"/>
</dbReference>
<keyword evidence="3" id="KW-1185">Reference proteome</keyword>
<feature type="region of interest" description="Disordered" evidence="1">
    <location>
        <begin position="46"/>
        <end position="108"/>
    </location>
</feature>
<dbReference type="AlphaFoldDB" id="A0A2H3JQT4"/>
<name>A0A2H3JQT4_WOLCO</name>
<dbReference type="OMA" id="SFVLWHP"/>
<gene>
    <name evidence="2" type="ORF">WOLCODRAFT_105260</name>
</gene>
<dbReference type="Gene3D" id="2.40.128.680">
    <property type="match status" value="1"/>
</dbReference>
<accession>A0A2H3JQT4</accession>
<evidence type="ECO:0000256" key="1">
    <source>
        <dbReference type="SAM" id="MobiDB-lite"/>
    </source>
</evidence>
<feature type="compositionally biased region" description="Low complexity" evidence="1">
    <location>
        <begin position="71"/>
        <end position="93"/>
    </location>
</feature>
<sequence>MSPPAIEIGSPSGTLPTCTPYLMPFHIAYSGPAPVATYFRAKPAPPPSYGKGIDASSGGAAEAVKGHDRSQPSASGSSQSTLVAASSSATLNSGPPSPGAGDKAAAGSEKASLAKRFIAAFRGRTVQGLEVALPKGYTGLVLHTPEEDAKPKRGHGVRRDDGEVRAQTRTRNTRRSAPVIDVDAQADDEHMAVDGDEDEEAPARVLRPAATFSSFVLWNQDIPVDEGRDEYLRTLSEWTRLAAEIHRAENDADE</sequence>
<proteinExistence type="predicted"/>
<feature type="region of interest" description="Disordered" evidence="1">
    <location>
        <begin position="143"/>
        <end position="188"/>
    </location>
</feature>
<dbReference type="Pfam" id="PF08615">
    <property type="entry name" value="RNase_H2_suC"/>
    <property type="match status" value="1"/>
</dbReference>
<reference evidence="2 3" key="1">
    <citation type="journal article" date="2012" name="Science">
        <title>The Paleozoic origin of enzymatic lignin decomposition reconstructed from 31 fungal genomes.</title>
        <authorList>
            <person name="Floudas D."/>
            <person name="Binder M."/>
            <person name="Riley R."/>
            <person name="Barry K."/>
            <person name="Blanchette R.A."/>
            <person name="Henrissat B."/>
            <person name="Martinez A.T."/>
            <person name="Otillar R."/>
            <person name="Spatafora J.W."/>
            <person name="Yadav J.S."/>
            <person name="Aerts A."/>
            <person name="Benoit I."/>
            <person name="Boyd A."/>
            <person name="Carlson A."/>
            <person name="Copeland A."/>
            <person name="Coutinho P.M."/>
            <person name="de Vries R.P."/>
            <person name="Ferreira P."/>
            <person name="Findley K."/>
            <person name="Foster B."/>
            <person name="Gaskell J."/>
            <person name="Glotzer D."/>
            <person name="Gorecki P."/>
            <person name="Heitman J."/>
            <person name="Hesse C."/>
            <person name="Hori C."/>
            <person name="Igarashi K."/>
            <person name="Jurgens J.A."/>
            <person name="Kallen N."/>
            <person name="Kersten P."/>
            <person name="Kohler A."/>
            <person name="Kuees U."/>
            <person name="Kumar T.K.A."/>
            <person name="Kuo A."/>
            <person name="LaButti K."/>
            <person name="Larrondo L.F."/>
            <person name="Lindquist E."/>
            <person name="Ling A."/>
            <person name="Lombard V."/>
            <person name="Lucas S."/>
            <person name="Lundell T."/>
            <person name="Martin R."/>
            <person name="McLaughlin D.J."/>
            <person name="Morgenstern I."/>
            <person name="Morin E."/>
            <person name="Murat C."/>
            <person name="Nagy L.G."/>
            <person name="Nolan M."/>
            <person name="Ohm R.A."/>
            <person name="Patyshakuliyeva A."/>
            <person name="Rokas A."/>
            <person name="Ruiz-Duenas F.J."/>
            <person name="Sabat G."/>
            <person name="Salamov A."/>
            <person name="Samejima M."/>
            <person name="Schmutz J."/>
            <person name="Slot J.C."/>
            <person name="St John F."/>
            <person name="Stenlid J."/>
            <person name="Sun H."/>
            <person name="Sun S."/>
            <person name="Syed K."/>
            <person name="Tsang A."/>
            <person name="Wiebenga A."/>
            <person name="Young D."/>
            <person name="Pisabarro A."/>
            <person name="Eastwood D.C."/>
            <person name="Martin F."/>
            <person name="Cullen D."/>
            <person name="Grigoriev I.V."/>
            <person name="Hibbett D.S."/>
        </authorList>
    </citation>
    <scope>NUCLEOTIDE SEQUENCE [LARGE SCALE GENOMIC DNA]</scope>
    <source>
        <strain evidence="2 3">MD-104</strain>
    </source>
</reference>
<dbReference type="GO" id="GO:0006401">
    <property type="term" value="P:RNA catabolic process"/>
    <property type="evidence" value="ECO:0007669"/>
    <property type="project" value="InterPro"/>
</dbReference>
<evidence type="ECO:0000313" key="3">
    <source>
        <dbReference type="Proteomes" id="UP000218811"/>
    </source>
</evidence>
<dbReference type="OrthoDB" id="6222486at2759"/>
<dbReference type="InterPro" id="IPR013924">
    <property type="entry name" value="RNase_H2_suC"/>
</dbReference>
<dbReference type="PANTHER" id="PTHR47204">
    <property type="entry name" value="OS02G0168900 PROTEIN"/>
    <property type="match status" value="1"/>
</dbReference>
<feature type="compositionally biased region" description="Basic and acidic residues" evidence="1">
    <location>
        <begin position="144"/>
        <end position="166"/>
    </location>
</feature>
<dbReference type="GO" id="GO:0032299">
    <property type="term" value="C:ribonuclease H2 complex"/>
    <property type="evidence" value="ECO:0007669"/>
    <property type="project" value="InterPro"/>
</dbReference>
<evidence type="ECO:0000313" key="2">
    <source>
        <dbReference type="EMBL" id="PCH44520.1"/>
    </source>
</evidence>
<dbReference type="PANTHER" id="PTHR47204:SF1">
    <property type="entry name" value="RIBONUCLEASE H2 SUBUNIT C"/>
    <property type="match status" value="1"/>
</dbReference>
<organism evidence="2 3">
    <name type="scientific">Wolfiporia cocos (strain MD-104)</name>
    <name type="common">Brown rot fungus</name>
    <dbReference type="NCBI Taxonomy" id="742152"/>
    <lineage>
        <taxon>Eukaryota</taxon>
        <taxon>Fungi</taxon>
        <taxon>Dikarya</taxon>
        <taxon>Basidiomycota</taxon>
        <taxon>Agaricomycotina</taxon>
        <taxon>Agaricomycetes</taxon>
        <taxon>Polyporales</taxon>
        <taxon>Phaeolaceae</taxon>
        <taxon>Wolfiporia</taxon>
    </lineage>
</organism>